<reference evidence="1" key="1">
    <citation type="submission" date="2021-02" db="EMBL/GenBank/DDBJ databases">
        <authorList>
            <person name="Bekaert M."/>
        </authorList>
    </citation>
    <scope>NUCLEOTIDE SEQUENCE</scope>
    <source>
        <strain evidence="1">IoA-00</strain>
    </source>
</reference>
<name>A0A7R8GYZ6_LEPSM</name>
<evidence type="ECO:0000313" key="1">
    <source>
        <dbReference type="EMBL" id="CAF2754835.1"/>
    </source>
</evidence>
<dbReference type="AlphaFoldDB" id="A0A7R8GYZ6"/>
<organism evidence="1 2">
    <name type="scientific">Lepeophtheirus salmonis</name>
    <name type="common">Salmon louse</name>
    <name type="synonym">Caligus salmonis</name>
    <dbReference type="NCBI Taxonomy" id="72036"/>
    <lineage>
        <taxon>Eukaryota</taxon>
        <taxon>Metazoa</taxon>
        <taxon>Ecdysozoa</taxon>
        <taxon>Arthropoda</taxon>
        <taxon>Crustacea</taxon>
        <taxon>Multicrustacea</taxon>
        <taxon>Hexanauplia</taxon>
        <taxon>Copepoda</taxon>
        <taxon>Siphonostomatoida</taxon>
        <taxon>Caligidae</taxon>
        <taxon>Lepeophtheirus</taxon>
    </lineage>
</organism>
<keyword evidence="2" id="KW-1185">Reference proteome</keyword>
<sequence>MAGRPSFFWMVGPKSLQPKQGLLSNLRKRIGWFRQLSGSGLSSGGFESEKACELKVAAFLLRQDLPLSLVESLSQLLRSLSPSQSPLTHTRALSLLQSLGEYQRNQFLDSTLKKTKFSLIFLGKKAVIRYVDPLLIQIKTCHFPWLDERVSSSVNWANLIATVNAPLMAVETIQKHSLHTFLRLESLEKNIEDITAFALEALPSECINGSWEIAKFISIKSTDHFREFRDIVLKKGISSDKDILKGRKGLSLEEIVEFITSNWSSVMFWLASVELIEESSSFLQRFYDNTSMELYFAFLNYILPCLSKMKSEFQCEDFRLHRLKSSLQNSVRSILHNFIDSSVISLDKVSNGITSDTYLNLNDVPFWKTFPQILFGGEILIIFDGLDPYNALRRKPASIIPLASKFPNLISQVHYEKLNQEWRELSVYKDDDRLEASDPETFWKKVACEKIGSHRRFPYLSELAMNLMTITHSSVCCLSFIEEANLLEEKEKINDSSILNLLLFSKDYLRRTDSSWEPPKALIHSELSKLKKTH</sequence>
<protein>
    <submittedName>
        <fullName evidence="1">(salmon louse) hypothetical protein</fullName>
    </submittedName>
</protein>
<evidence type="ECO:0000313" key="2">
    <source>
        <dbReference type="Proteomes" id="UP000675881"/>
    </source>
</evidence>
<dbReference type="EMBL" id="HG994580">
    <property type="protein sequence ID" value="CAF2754835.1"/>
    <property type="molecule type" value="Genomic_DNA"/>
</dbReference>
<dbReference type="Proteomes" id="UP000675881">
    <property type="component" value="Chromosome 1"/>
</dbReference>
<accession>A0A7R8GYZ6</accession>
<gene>
    <name evidence="1" type="ORF">LSAA_1231</name>
</gene>
<proteinExistence type="predicted"/>